<name>A0A1J5SEX5_9ZZZZ</name>
<accession>A0A1J5SEX5</accession>
<gene>
    <name evidence="1" type="ORF">GALL_108920</name>
</gene>
<sequence>MKLIYVSVLIISIVLVSVSCSSSKTYLTPQVRSRIENAGVNLNKLQFYVDRNIELKREITKEEAQVTKGNVKLENGKYIDIITLKKNTEGICSAVYPDKIQVAFETGENKALTFGRTKYAAPADPYKILAFEWFKNGDGLIKYEGKPYRINQGTEASIMIKSKFVRKADQVKARKMQGVKITSN</sequence>
<protein>
    <recommendedName>
        <fullName evidence="2">Lipoprotein</fullName>
    </recommendedName>
</protein>
<comment type="caution">
    <text evidence="1">The sequence shown here is derived from an EMBL/GenBank/DDBJ whole genome shotgun (WGS) entry which is preliminary data.</text>
</comment>
<dbReference type="AlphaFoldDB" id="A0A1J5SEX5"/>
<evidence type="ECO:0008006" key="2">
    <source>
        <dbReference type="Google" id="ProtNLM"/>
    </source>
</evidence>
<organism evidence="1">
    <name type="scientific">mine drainage metagenome</name>
    <dbReference type="NCBI Taxonomy" id="410659"/>
    <lineage>
        <taxon>unclassified sequences</taxon>
        <taxon>metagenomes</taxon>
        <taxon>ecological metagenomes</taxon>
    </lineage>
</organism>
<proteinExistence type="predicted"/>
<reference evidence="1" key="1">
    <citation type="submission" date="2016-10" db="EMBL/GenBank/DDBJ databases">
        <title>Sequence of Gallionella enrichment culture.</title>
        <authorList>
            <person name="Poehlein A."/>
            <person name="Muehling M."/>
            <person name="Daniel R."/>
        </authorList>
    </citation>
    <scope>NUCLEOTIDE SEQUENCE</scope>
</reference>
<dbReference type="PROSITE" id="PS51257">
    <property type="entry name" value="PROKAR_LIPOPROTEIN"/>
    <property type="match status" value="1"/>
</dbReference>
<dbReference type="EMBL" id="MLJW01000040">
    <property type="protein sequence ID" value="OIR06985.1"/>
    <property type="molecule type" value="Genomic_DNA"/>
</dbReference>
<evidence type="ECO:0000313" key="1">
    <source>
        <dbReference type="EMBL" id="OIR06985.1"/>
    </source>
</evidence>